<keyword evidence="6 8" id="KW-0456">Lyase</keyword>
<evidence type="ECO:0000256" key="5">
    <source>
        <dbReference type="ARBA" id="ARBA00022833"/>
    </source>
</evidence>
<sequence length="219" mass="24019">MTETPAFPSRLLRGYTAFRDQRLPQESARYRILAETGQRPRTMIIGCCDSRAAPETIFDAAPGELFVIRNVANLVPPYDPDGEYHGTSAAIEFGVMGLKVRYILVMGHGRCGGVQAYIASRDAGPNAPEEPSAFIGKWISLVAPAEQLVCESPEDAAGRQRALEFASIRQGIENLRTFPSIRNLEEIGEIELHGAWFDISTGELHILDQATGRFEVAKG</sequence>
<dbReference type="SMART" id="SM00947">
    <property type="entry name" value="Pro_CA"/>
    <property type="match status" value="1"/>
</dbReference>
<dbReference type="InterPro" id="IPR036874">
    <property type="entry name" value="Carbonic_anhydrase_sf"/>
</dbReference>
<dbReference type="Proteomes" id="UP001223743">
    <property type="component" value="Unassembled WGS sequence"/>
</dbReference>
<evidence type="ECO:0000313" key="9">
    <source>
        <dbReference type="Proteomes" id="UP001223743"/>
    </source>
</evidence>
<dbReference type="RefSeq" id="WP_266278528.1">
    <property type="nucleotide sequence ID" value="NZ_JAPKNF010000001.1"/>
</dbReference>
<keyword evidence="9" id="KW-1185">Reference proteome</keyword>
<accession>A0ABU0M8N5</accession>
<comment type="caution">
    <text evidence="8">The sequence shown here is derived from an EMBL/GenBank/DDBJ whole genome shotgun (WGS) entry which is preliminary data.</text>
</comment>
<dbReference type="EC" id="4.2.1.1" evidence="3"/>
<dbReference type="Gene3D" id="3.40.1050.10">
    <property type="entry name" value="Carbonic anhydrase"/>
    <property type="match status" value="1"/>
</dbReference>
<evidence type="ECO:0000256" key="4">
    <source>
        <dbReference type="ARBA" id="ARBA00022723"/>
    </source>
</evidence>
<dbReference type="PANTHER" id="PTHR11002">
    <property type="entry name" value="CARBONIC ANHYDRASE"/>
    <property type="match status" value="1"/>
</dbReference>
<dbReference type="EMBL" id="JAUSWJ010000001">
    <property type="protein sequence ID" value="MDQ0517306.1"/>
    <property type="molecule type" value="Genomic_DNA"/>
</dbReference>
<comment type="similarity">
    <text evidence="2">Belongs to the beta-class carbonic anhydrase family.</text>
</comment>
<evidence type="ECO:0000256" key="2">
    <source>
        <dbReference type="ARBA" id="ARBA00006217"/>
    </source>
</evidence>
<name>A0ABU0M8N5_9HYPH</name>
<evidence type="ECO:0000256" key="1">
    <source>
        <dbReference type="ARBA" id="ARBA00001947"/>
    </source>
</evidence>
<keyword evidence="4" id="KW-0479">Metal-binding</keyword>
<keyword evidence="5" id="KW-0862">Zinc</keyword>
<dbReference type="SUPFAM" id="SSF53056">
    <property type="entry name" value="beta-carbonic anhydrase, cab"/>
    <property type="match status" value="1"/>
</dbReference>
<comment type="cofactor">
    <cofactor evidence="1">
        <name>Zn(2+)</name>
        <dbReference type="ChEBI" id="CHEBI:29105"/>
    </cofactor>
</comment>
<dbReference type="GO" id="GO:0004089">
    <property type="term" value="F:carbonate dehydratase activity"/>
    <property type="evidence" value="ECO:0007669"/>
    <property type="project" value="UniProtKB-EC"/>
</dbReference>
<evidence type="ECO:0000256" key="6">
    <source>
        <dbReference type="ARBA" id="ARBA00023239"/>
    </source>
</evidence>
<dbReference type="PANTHER" id="PTHR11002:SF76">
    <property type="entry name" value="CARBONIC ANHYDRASE"/>
    <property type="match status" value="1"/>
</dbReference>
<comment type="catalytic activity">
    <reaction evidence="7">
        <text>hydrogencarbonate + H(+) = CO2 + H2O</text>
        <dbReference type="Rhea" id="RHEA:10748"/>
        <dbReference type="ChEBI" id="CHEBI:15377"/>
        <dbReference type="ChEBI" id="CHEBI:15378"/>
        <dbReference type="ChEBI" id="CHEBI:16526"/>
        <dbReference type="ChEBI" id="CHEBI:17544"/>
        <dbReference type="EC" id="4.2.1.1"/>
    </reaction>
</comment>
<protein>
    <recommendedName>
        <fullName evidence="3">carbonic anhydrase</fullName>
        <ecNumber evidence="3">4.2.1.1</ecNumber>
    </recommendedName>
</protein>
<dbReference type="InterPro" id="IPR001765">
    <property type="entry name" value="Carbonic_anhydrase"/>
</dbReference>
<evidence type="ECO:0000256" key="7">
    <source>
        <dbReference type="ARBA" id="ARBA00048348"/>
    </source>
</evidence>
<reference evidence="8 9" key="1">
    <citation type="submission" date="2023-07" db="EMBL/GenBank/DDBJ databases">
        <title>Genomic Encyclopedia of Type Strains, Phase IV (KMG-IV): sequencing the most valuable type-strain genomes for metagenomic binning, comparative biology and taxonomic classification.</title>
        <authorList>
            <person name="Goeker M."/>
        </authorList>
    </citation>
    <scope>NUCLEOTIDE SEQUENCE [LARGE SCALE GENOMIC DNA]</scope>
    <source>
        <strain evidence="8 9">B1-1</strain>
    </source>
</reference>
<evidence type="ECO:0000313" key="8">
    <source>
        <dbReference type="EMBL" id="MDQ0517306.1"/>
    </source>
</evidence>
<proteinExistence type="inferred from homology"/>
<evidence type="ECO:0000256" key="3">
    <source>
        <dbReference type="ARBA" id="ARBA00012925"/>
    </source>
</evidence>
<dbReference type="Pfam" id="PF00484">
    <property type="entry name" value="Pro_CA"/>
    <property type="match status" value="1"/>
</dbReference>
<organism evidence="8 9">
    <name type="scientific">Kaistia geumhonensis</name>
    <dbReference type="NCBI Taxonomy" id="410839"/>
    <lineage>
        <taxon>Bacteria</taxon>
        <taxon>Pseudomonadati</taxon>
        <taxon>Pseudomonadota</taxon>
        <taxon>Alphaproteobacteria</taxon>
        <taxon>Hyphomicrobiales</taxon>
        <taxon>Kaistiaceae</taxon>
        <taxon>Kaistia</taxon>
    </lineage>
</organism>
<dbReference type="InterPro" id="IPR045066">
    <property type="entry name" value="Beta_CA_cladeB"/>
</dbReference>
<dbReference type="CDD" id="cd00884">
    <property type="entry name" value="beta_CA_cladeB"/>
    <property type="match status" value="1"/>
</dbReference>
<gene>
    <name evidence="8" type="ORF">QO015_002919</name>
</gene>